<gene>
    <name evidence="1" type="ORF">C1I93_11670</name>
</gene>
<evidence type="ECO:0000313" key="2">
    <source>
        <dbReference type="Proteomes" id="UP000248627"/>
    </source>
</evidence>
<dbReference type="InterPro" id="IPR036388">
    <property type="entry name" value="WH-like_DNA-bd_sf"/>
</dbReference>
<name>A0A2W2CDL3_9ACTN</name>
<proteinExistence type="predicted"/>
<dbReference type="InterPro" id="IPR011991">
    <property type="entry name" value="ArsR-like_HTH"/>
</dbReference>
<organism evidence="1 2">
    <name type="scientific">Micromonospora endophytica</name>
    <dbReference type="NCBI Taxonomy" id="515350"/>
    <lineage>
        <taxon>Bacteria</taxon>
        <taxon>Bacillati</taxon>
        <taxon>Actinomycetota</taxon>
        <taxon>Actinomycetes</taxon>
        <taxon>Micromonosporales</taxon>
        <taxon>Micromonosporaceae</taxon>
        <taxon>Micromonospora</taxon>
    </lineage>
</organism>
<dbReference type="RefSeq" id="WP_111243285.1">
    <property type="nucleotide sequence ID" value="NZ_AP023358.1"/>
</dbReference>
<dbReference type="CDD" id="cd00090">
    <property type="entry name" value="HTH_ARSR"/>
    <property type="match status" value="1"/>
</dbReference>
<sequence>MLIQHPSATQQELAALVGVSQPRISQALAALADKDLVQRTPSGWAARDIDAAIRWWLATYPGPGGITIYWYALAPAVEQARTVVSLIKATDPVGVAVSGDVAADIIAPWRAPTRAILYAHTGLNLVDAGFIPAGEEEATLELTVPRDPGLWPLPGTASGGLSLADPLQVLWDVWRSPGPDSEEAAQRVWAVLRRERD</sequence>
<dbReference type="InterPro" id="IPR000835">
    <property type="entry name" value="HTH_MarR-typ"/>
</dbReference>
<dbReference type="InterPro" id="IPR036390">
    <property type="entry name" value="WH_DNA-bd_sf"/>
</dbReference>
<comment type="caution">
    <text evidence="1">The sequence shown here is derived from an EMBL/GenBank/DDBJ whole genome shotgun (WGS) entry which is preliminary data.</text>
</comment>
<evidence type="ECO:0000313" key="1">
    <source>
        <dbReference type="EMBL" id="PZF97451.1"/>
    </source>
</evidence>
<keyword evidence="2" id="KW-1185">Reference proteome</keyword>
<dbReference type="Pfam" id="PF12802">
    <property type="entry name" value="MarR_2"/>
    <property type="match status" value="1"/>
</dbReference>
<dbReference type="EMBL" id="POTX01000060">
    <property type="protein sequence ID" value="PZF97451.1"/>
    <property type="molecule type" value="Genomic_DNA"/>
</dbReference>
<dbReference type="Gene3D" id="1.10.10.10">
    <property type="entry name" value="Winged helix-like DNA-binding domain superfamily/Winged helix DNA-binding domain"/>
    <property type="match status" value="1"/>
</dbReference>
<accession>A0A2W2CDL3</accession>
<dbReference type="SUPFAM" id="SSF46785">
    <property type="entry name" value="Winged helix' DNA-binding domain"/>
    <property type="match status" value="1"/>
</dbReference>
<protein>
    <submittedName>
        <fullName evidence="1">Uncharacterized protein</fullName>
    </submittedName>
</protein>
<dbReference type="OrthoDB" id="3338463at2"/>
<dbReference type="Proteomes" id="UP000248627">
    <property type="component" value="Unassembled WGS sequence"/>
</dbReference>
<reference evidence="1 2" key="1">
    <citation type="submission" date="2018-01" db="EMBL/GenBank/DDBJ databases">
        <title>Draft genome sequence of Jishengella endophytica.</title>
        <authorList>
            <person name="Sahin N."/>
            <person name="Ay H."/>
            <person name="Saygin H."/>
        </authorList>
    </citation>
    <scope>NUCLEOTIDE SEQUENCE [LARGE SCALE GENOMIC DNA]</scope>
    <source>
        <strain evidence="1 2">DSM 45430</strain>
    </source>
</reference>
<dbReference type="GO" id="GO:0003700">
    <property type="term" value="F:DNA-binding transcription factor activity"/>
    <property type="evidence" value="ECO:0007669"/>
    <property type="project" value="InterPro"/>
</dbReference>
<dbReference type="AlphaFoldDB" id="A0A2W2CDL3"/>